<comment type="caution">
    <text evidence="1">The sequence shown here is derived from an EMBL/GenBank/DDBJ whole genome shotgun (WGS) entry which is preliminary data.</text>
</comment>
<gene>
    <name evidence="1" type="ORF">H4O18_11215</name>
</gene>
<accession>A0ABR7QMZ5</accession>
<reference evidence="1 2" key="1">
    <citation type="submission" date="2020-08" db="EMBL/GenBank/DDBJ databases">
        <title>Arenibacter gaetbuli sp. nov., isolated from a sand dune.</title>
        <authorList>
            <person name="Park S."/>
            <person name="Yoon J.-H."/>
        </authorList>
    </citation>
    <scope>NUCLEOTIDE SEQUENCE [LARGE SCALE GENOMIC DNA]</scope>
    <source>
        <strain evidence="1 2">BSSL-BM3</strain>
    </source>
</reference>
<dbReference type="RefSeq" id="WP_187584550.1">
    <property type="nucleotide sequence ID" value="NZ_JACLHY010000009.1"/>
</dbReference>
<evidence type="ECO:0000313" key="2">
    <source>
        <dbReference type="Proteomes" id="UP000618952"/>
    </source>
</evidence>
<proteinExistence type="predicted"/>
<evidence type="ECO:0000313" key="1">
    <source>
        <dbReference type="EMBL" id="MBC8768563.1"/>
    </source>
</evidence>
<protein>
    <submittedName>
        <fullName evidence="1">Uncharacterized protein</fullName>
    </submittedName>
</protein>
<sequence length="70" mass="8193">MKRSILLFGLYLLAIGGYIINRDVLPVDNKFYRVEKISKYDDGALQNLTENTKEEMEKAKEDFYNISENN</sequence>
<keyword evidence="2" id="KW-1185">Reference proteome</keyword>
<name>A0ABR7QMZ5_9FLAO</name>
<dbReference type="EMBL" id="JACLHY010000009">
    <property type="protein sequence ID" value="MBC8768563.1"/>
    <property type="molecule type" value="Genomic_DNA"/>
</dbReference>
<organism evidence="1 2">
    <name type="scientific">Arenibacter arenosicollis</name>
    <dbReference type="NCBI Taxonomy" id="2762274"/>
    <lineage>
        <taxon>Bacteria</taxon>
        <taxon>Pseudomonadati</taxon>
        <taxon>Bacteroidota</taxon>
        <taxon>Flavobacteriia</taxon>
        <taxon>Flavobacteriales</taxon>
        <taxon>Flavobacteriaceae</taxon>
        <taxon>Arenibacter</taxon>
    </lineage>
</organism>
<dbReference type="Proteomes" id="UP000618952">
    <property type="component" value="Unassembled WGS sequence"/>
</dbReference>